<comment type="caution">
    <text evidence="2">The sequence shown here is derived from an EMBL/GenBank/DDBJ whole genome shotgun (WGS) entry which is preliminary data.</text>
</comment>
<gene>
    <name evidence="2" type="ORF">TrST_g4001</name>
</gene>
<name>A0A9W7ANZ5_9STRA</name>
<dbReference type="EMBL" id="BRXY01000181">
    <property type="protein sequence ID" value="GMH74696.1"/>
    <property type="molecule type" value="Genomic_DNA"/>
</dbReference>
<reference evidence="3" key="1">
    <citation type="journal article" date="2023" name="Commun. Biol.">
        <title>Genome analysis of Parmales, the sister group of diatoms, reveals the evolutionary specialization of diatoms from phago-mixotrophs to photoautotrophs.</title>
        <authorList>
            <person name="Ban H."/>
            <person name="Sato S."/>
            <person name="Yoshikawa S."/>
            <person name="Yamada K."/>
            <person name="Nakamura Y."/>
            <person name="Ichinomiya M."/>
            <person name="Sato N."/>
            <person name="Blanc-Mathieu R."/>
            <person name="Endo H."/>
            <person name="Kuwata A."/>
            <person name="Ogata H."/>
        </authorList>
    </citation>
    <scope>NUCLEOTIDE SEQUENCE [LARGE SCALE GENOMIC DNA]</scope>
    <source>
        <strain evidence="3">NIES 3701</strain>
    </source>
</reference>
<keyword evidence="3" id="KW-1185">Reference proteome</keyword>
<evidence type="ECO:0000313" key="2">
    <source>
        <dbReference type="EMBL" id="GMH74696.1"/>
    </source>
</evidence>
<protein>
    <submittedName>
        <fullName evidence="2">Uncharacterized protein</fullName>
    </submittedName>
</protein>
<dbReference type="Proteomes" id="UP001165085">
    <property type="component" value="Unassembled WGS sequence"/>
</dbReference>
<dbReference type="AlphaFoldDB" id="A0A9W7ANZ5"/>
<sequence length="109" mass="11725">MVGLLEGMDTTKLGGTMRLGSFAATATTEGQATTHDEGSTETAPTTASPQPKPPLHRHRKPARHHKYTDSSKLEIMATPSDVRRTLLLALNTISCDSFLPKNNVKGAVR</sequence>
<feature type="compositionally biased region" description="Low complexity" evidence="1">
    <location>
        <begin position="23"/>
        <end position="33"/>
    </location>
</feature>
<accession>A0A9W7ANZ5</accession>
<feature type="compositionally biased region" description="Polar residues" evidence="1">
    <location>
        <begin position="40"/>
        <end position="49"/>
    </location>
</feature>
<evidence type="ECO:0000313" key="3">
    <source>
        <dbReference type="Proteomes" id="UP001165085"/>
    </source>
</evidence>
<feature type="region of interest" description="Disordered" evidence="1">
    <location>
        <begin position="22"/>
        <end position="71"/>
    </location>
</feature>
<feature type="compositionally biased region" description="Basic residues" evidence="1">
    <location>
        <begin position="54"/>
        <end position="66"/>
    </location>
</feature>
<evidence type="ECO:0000256" key="1">
    <source>
        <dbReference type="SAM" id="MobiDB-lite"/>
    </source>
</evidence>
<proteinExistence type="predicted"/>
<organism evidence="2 3">
    <name type="scientific">Triparma strigata</name>
    <dbReference type="NCBI Taxonomy" id="1606541"/>
    <lineage>
        <taxon>Eukaryota</taxon>
        <taxon>Sar</taxon>
        <taxon>Stramenopiles</taxon>
        <taxon>Ochrophyta</taxon>
        <taxon>Bolidophyceae</taxon>
        <taxon>Parmales</taxon>
        <taxon>Triparmaceae</taxon>
        <taxon>Triparma</taxon>
    </lineage>
</organism>